<comment type="caution">
    <text evidence="1">The sequence shown here is derived from an EMBL/GenBank/DDBJ whole genome shotgun (WGS) entry which is preliminary data.</text>
</comment>
<sequence length="123" mass="14214">MLKSKIEIRTYFSFWFCVKKEPLIFSLFFSFFPAALSALPTVCMRPSSIPSGQGTAFFLPYPEVFLGFMLKSTFGAWLEREPSFYRKVPSLNRCSSFVCSLQMCSYPCRLWNSQSFALMLSFL</sequence>
<dbReference type="EMBL" id="CM004394">
    <property type="protein sequence ID" value="KAG8649242.1"/>
    <property type="molecule type" value="Genomic_DNA"/>
</dbReference>
<evidence type="ECO:0000313" key="1">
    <source>
        <dbReference type="EMBL" id="KAG8649242.1"/>
    </source>
</evidence>
<gene>
    <name evidence="1" type="ORF">MANES_08G075865v8</name>
</gene>
<organism evidence="1 2">
    <name type="scientific">Manihot esculenta</name>
    <name type="common">Cassava</name>
    <name type="synonym">Jatropha manihot</name>
    <dbReference type="NCBI Taxonomy" id="3983"/>
    <lineage>
        <taxon>Eukaryota</taxon>
        <taxon>Viridiplantae</taxon>
        <taxon>Streptophyta</taxon>
        <taxon>Embryophyta</taxon>
        <taxon>Tracheophyta</taxon>
        <taxon>Spermatophyta</taxon>
        <taxon>Magnoliopsida</taxon>
        <taxon>eudicotyledons</taxon>
        <taxon>Gunneridae</taxon>
        <taxon>Pentapetalae</taxon>
        <taxon>rosids</taxon>
        <taxon>fabids</taxon>
        <taxon>Malpighiales</taxon>
        <taxon>Euphorbiaceae</taxon>
        <taxon>Crotonoideae</taxon>
        <taxon>Manihoteae</taxon>
        <taxon>Manihot</taxon>
    </lineage>
</organism>
<dbReference type="Proteomes" id="UP000091857">
    <property type="component" value="Chromosome 8"/>
</dbReference>
<evidence type="ECO:0000313" key="2">
    <source>
        <dbReference type="Proteomes" id="UP000091857"/>
    </source>
</evidence>
<proteinExistence type="predicted"/>
<name>A0ACB7H9X7_MANES</name>
<protein>
    <submittedName>
        <fullName evidence="1">Uncharacterized protein</fullName>
    </submittedName>
</protein>
<accession>A0ACB7H9X7</accession>
<reference evidence="2" key="1">
    <citation type="journal article" date="2016" name="Nat. Biotechnol.">
        <title>Sequencing wild and cultivated cassava and related species reveals extensive interspecific hybridization and genetic diversity.</title>
        <authorList>
            <person name="Bredeson J.V."/>
            <person name="Lyons J.B."/>
            <person name="Prochnik S.E."/>
            <person name="Wu G.A."/>
            <person name="Ha C.M."/>
            <person name="Edsinger-Gonzales E."/>
            <person name="Grimwood J."/>
            <person name="Schmutz J."/>
            <person name="Rabbi I.Y."/>
            <person name="Egesi C."/>
            <person name="Nauluvula P."/>
            <person name="Lebot V."/>
            <person name="Ndunguru J."/>
            <person name="Mkamilo G."/>
            <person name="Bart R.S."/>
            <person name="Setter T.L."/>
            <person name="Gleadow R.M."/>
            <person name="Kulakow P."/>
            <person name="Ferguson M.E."/>
            <person name="Rounsley S."/>
            <person name="Rokhsar D.S."/>
        </authorList>
    </citation>
    <scope>NUCLEOTIDE SEQUENCE [LARGE SCALE GENOMIC DNA]</scope>
    <source>
        <strain evidence="2">cv. AM560-2</strain>
    </source>
</reference>
<keyword evidence="2" id="KW-1185">Reference proteome</keyword>